<evidence type="ECO:0000313" key="1">
    <source>
        <dbReference type="EMBL" id="VVD94489.1"/>
    </source>
</evidence>
<evidence type="ECO:0000313" key="2">
    <source>
        <dbReference type="Proteomes" id="UP000414233"/>
    </source>
</evidence>
<dbReference type="Proteomes" id="UP000414233">
    <property type="component" value="Unassembled WGS sequence"/>
</dbReference>
<proteinExistence type="predicted"/>
<organism evidence="1 2">
    <name type="scientific">Pandoraea terrae</name>
    <dbReference type="NCBI Taxonomy" id="1537710"/>
    <lineage>
        <taxon>Bacteria</taxon>
        <taxon>Pseudomonadati</taxon>
        <taxon>Pseudomonadota</taxon>
        <taxon>Betaproteobacteria</taxon>
        <taxon>Burkholderiales</taxon>
        <taxon>Burkholderiaceae</taxon>
        <taxon>Pandoraea</taxon>
    </lineage>
</organism>
<gene>
    <name evidence="1" type="ORF">PTE30175_01729</name>
</gene>
<protein>
    <submittedName>
        <fullName evidence="1">Integrase</fullName>
    </submittedName>
</protein>
<accession>A0A5E4U8B8</accession>
<dbReference type="EMBL" id="CABPRZ010000006">
    <property type="protein sequence ID" value="VVD94489.1"/>
    <property type="molecule type" value="Genomic_DNA"/>
</dbReference>
<name>A0A5E4U8B8_9BURK</name>
<sequence>MHAIFLRLRKYVWFRRREQHVDVLPLQFLDVRFERARVFEIATYVPWHGVYPLSLRHFEEVGAERIISDDQLTVHRYAIKLLPVLGESASIPLKGMT</sequence>
<keyword evidence="2" id="KW-1185">Reference proteome</keyword>
<reference evidence="1 2" key="1">
    <citation type="submission" date="2019-08" db="EMBL/GenBank/DDBJ databases">
        <authorList>
            <person name="Peeters C."/>
        </authorList>
    </citation>
    <scope>NUCLEOTIDE SEQUENCE [LARGE SCALE GENOMIC DNA]</scope>
    <source>
        <strain evidence="1 2">LMG 30175</strain>
    </source>
</reference>
<dbReference type="AlphaFoldDB" id="A0A5E4U8B8"/>